<evidence type="ECO:0000256" key="6">
    <source>
        <dbReference type="ARBA" id="ARBA00022970"/>
    </source>
</evidence>
<accession>V6TN46</accession>
<dbReference type="GO" id="GO:0005313">
    <property type="term" value="F:L-glutamate transmembrane transporter activity"/>
    <property type="evidence" value="ECO:0007669"/>
    <property type="project" value="TreeGrafter"/>
</dbReference>
<feature type="transmembrane region" description="Helical" evidence="9">
    <location>
        <begin position="432"/>
        <end position="457"/>
    </location>
</feature>
<feature type="transmembrane region" description="Helical" evidence="9">
    <location>
        <begin position="181"/>
        <end position="198"/>
    </location>
</feature>
<dbReference type="VEuPathDB" id="GiardiaDB:GL50803_0014168"/>
<feature type="transmembrane region" description="Helical" evidence="9">
    <location>
        <begin position="137"/>
        <end position="161"/>
    </location>
</feature>
<feature type="transmembrane region" description="Helical" evidence="9">
    <location>
        <begin position="396"/>
        <end position="420"/>
    </location>
</feature>
<gene>
    <name evidence="11" type="ORF">DHA2_14168</name>
</gene>
<protein>
    <submittedName>
        <fullName evidence="11">Amino acid transporter</fullName>
    </submittedName>
</protein>
<dbReference type="Proteomes" id="UP000018320">
    <property type="component" value="Unassembled WGS sequence"/>
</dbReference>
<dbReference type="Pfam" id="PF01490">
    <property type="entry name" value="Aa_trans"/>
    <property type="match status" value="1"/>
</dbReference>
<keyword evidence="3" id="KW-0813">Transport</keyword>
<feature type="transmembrane region" description="Helical" evidence="9">
    <location>
        <begin position="205"/>
        <end position="226"/>
    </location>
</feature>
<feature type="transmembrane region" description="Helical" evidence="9">
    <location>
        <begin position="93"/>
        <end position="116"/>
    </location>
</feature>
<evidence type="ECO:0000256" key="1">
    <source>
        <dbReference type="ARBA" id="ARBA00004128"/>
    </source>
</evidence>
<evidence type="ECO:0000256" key="8">
    <source>
        <dbReference type="ARBA" id="ARBA00023136"/>
    </source>
</evidence>
<dbReference type="AlphaFoldDB" id="V6TN46"/>
<dbReference type="GO" id="GO:0061459">
    <property type="term" value="F:L-arginine transmembrane transporter activity"/>
    <property type="evidence" value="ECO:0007669"/>
    <property type="project" value="TreeGrafter"/>
</dbReference>
<dbReference type="PANTHER" id="PTHR22950:SF678">
    <property type="entry name" value="VACUOLAR AMINO ACID TRANSPORTER 5-RELATED"/>
    <property type="match status" value="1"/>
</dbReference>
<dbReference type="InterPro" id="IPR013057">
    <property type="entry name" value="AA_transpt_TM"/>
</dbReference>
<evidence type="ECO:0000256" key="2">
    <source>
        <dbReference type="ARBA" id="ARBA00008066"/>
    </source>
</evidence>
<evidence type="ECO:0000256" key="5">
    <source>
        <dbReference type="ARBA" id="ARBA00022692"/>
    </source>
</evidence>
<dbReference type="GO" id="GO:0005774">
    <property type="term" value="C:vacuolar membrane"/>
    <property type="evidence" value="ECO:0007669"/>
    <property type="project" value="UniProtKB-SubCell"/>
</dbReference>
<feature type="transmembrane region" description="Helical" evidence="9">
    <location>
        <begin position="328"/>
        <end position="350"/>
    </location>
</feature>
<dbReference type="GO" id="GO:0005302">
    <property type="term" value="F:L-tyrosine transmembrane transporter activity"/>
    <property type="evidence" value="ECO:0007669"/>
    <property type="project" value="TreeGrafter"/>
</dbReference>
<comment type="similarity">
    <text evidence="2">Belongs to the amino acid/polyamine transporter 2 family.</text>
</comment>
<dbReference type="GO" id="GO:0005290">
    <property type="term" value="F:L-histidine transmembrane transporter activity"/>
    <property type="evidence" value="ECO:0007669"/>
    <property type="project" value="TreeGrafter"/>
</dbReference>
<dbReference type="EMBL" id="AHGT01000013">
    <property type="protein sequence ID" value="ESU38405.1"/>
    <property type="molecule type" value="Genomic_DNA"/>
</dbReference>
<sequence>MSVSVSSTSPNALLNVSILQNNLNFNAQTLMDHSPSVESALDSVAADPRDPEPPEEGRNVNRASILSSSFNLSNTVLGAGILTLPYNLMNCGWLLGMFFLVLIGVSSALSFYLLTVASDVTKMYQYRDIARVLYKPWFSHLVAVMVAIYTLGTIGSYSIVLRDNMFWWAEDTPANASNKRGMLWAMVCLIVFPLSLLPRIDFLNFTSLVAIVSILYIIFVVVGFFVLTTFDKTKYIAKGPPQVFNWSINALTSFPLFTTAFCGHYNSLNIYKELNNRSIKRMNIVICITVIVTSLFNSVMALFGYFTFTDLLHSDILKNIAEIPGASVIFYIANSAMILVMLFSYPLLCYGLRCTIESMFYSPGQKIPYKWRLLIIMLNVFLPAIVATFVDSIADILSFTSSLCGSPMVFIFPGMFGYSVTKRFGGPKHRYISSLSIIVLGIFYTISGFGSAVYSVVSR</sequence>
<evidence type="ECO:0000313" key="12">
    <source>
        <dbReference type="Proteomes" id="UP000018320"/>
    </source>
</evidence>
<evidence type="ECO:0000259" key="10">
    <source>
        <dbReference type="Pfam" id="PF01490"/>
    </source>
</evidence>
<dbReference type="GO" id="GO:0015189">
    <property type="term" value="F:L-lysine transmembrane transporter activity"/>
    <property type="evidence" value="ECO:0007669"/>
    <property type="project" value="TreeGrafter"/>
</dbReference>
<evidence type="ECO:0000256" key="7">
    <source>
        <dbReference type="ARBA" id="ARBA00022989"/>
    </source>
</evidence>
<proteinExistence type="inferred from homology"/>
<evidence type="ECO:0000256" key="3">
    <source>
        <dbReference type="ARBA" id="ARBA00022448"/>
    </source>
</evidence>
<dbReference type="VEuPathDB" id="GiardiaDB:QR46_0350"/>
<reference evidence="12" key="1">
    <citation type="submission" date="2012-02" db="EMBL/GenBank/DDBJ databases">
        <title>Genome sequencing of Giardia lamblia Genotypes A2 and B isolates (DH and GS) and comparative analysis with the genomes of Genotypes A1 and E (WB and Pig).</title>
        <authorList>
            <person name="Adam R."/>
            <person name="Dahlstrom E."/>
            <person name="Martens C."/>
            <person name="Bruno D."/>
            <person name="Barbian K."/>
            <person name="Porcella S.F."/>
            <person name="Nash T."/>
        </authorList>
    </citation>
    <scope>NUCLEOTIDE SEQUENCE</scope>
    <source>
        <strain evidence="12">DH</strain>
    </source>
</reference>
<evidence type="ECO:0000256" key="4">
    <source>
        <dbReference type="ARBA" id="ARBA00022554"/>
    </source>
</evidence>
<reference evidence="11 12" key="2">
    <citation type="journal article" date="2013" name="Genome Biol. Evol.">
        <title>Genome sequencing of Giardia lamblia genotypes A2 and B isolates (DH and GS) and comparative analysis with the genomes of genotypes A1 and E (WB and Pig).</title>
        <authorList>
            <person name="Adam R.D."/>
            <person name="Dahlstrom E.W."/>
            <person name="Martens C.A."/>
            <person name="Bruno D.P."/>
            <person name="Barbian K.D."/>
            <person name="Ricklefs S.M."/>
            <person name="Hernandez M.M."/>
            <person name="Narla N.P."/>
            <person name="Patel R.B."/>
            <person name="Porcella S.F."/>
            <person name="Nash T.E."/>
        </authorList>
    </citation>
    <scope>NUCLEOTIDE SEQUENCE [LARGE SCALE GENOMIC DNA]</scope>
    <source>
        <strain evidence="11 12">DH</strain>
    </source>
</reference>
<feature type="transmembrane region" description="Helical" evidence="9">
    <location>
        <begin position="371"/>
        <end position="390"/>
    </location>
</feature>
<comment type="subcellular location">
    <subcellularLocation>
        <location evidence="1">Vacuole membrane</location>
        <topology evidence="1">Multi-pass membrane protein</topology>
    </subcellularLocation>
</comment>
<organism evidence="11 12">
    <name type="scientific">Giardia intestinalis</name>
    <name type="common">Giardia lamblia</name>
    <dbReference type="NCBI Taxonomy" id="5741"/>
    <lineage>
        <taxon>Eukaryota</taxon>
        <taxon>Metamonada</taxon>
        <taxon>Diplomonadida</taxon>
        <taxon>Hexamitidae</taxon>
        <taxon>Giardiinae</taxon>
        <taxon>Giardia</taxon>
    </lineage>
</organism>
<keyword evidence="8 9" id="KW-0472">Membrane</keyword>
<comment type="caution">
    <text evidence="11">The sequence shown here is derived from an EMBL/GenBank/DDBJ whole genome shotgun (WGS) entry which is preliminary data.</text>
</comment>
<keyword evidence="5 9" id="KW-0812">Transmembrane</keyword>
<dbReference type="VEuPathDB" id="GiardiaDB:GL50581_4430"/>
<evidence type="ECO:0000256" key="9">
    <source>
        <dbReference type="SAM" id="Phobius"/>
    </source>
</evidence>
<name>V6TN46_GIAIN</name>
<keyword evidence="4" id="KW-0926">Vacuole</keyword>
<feature type="transmembrane region" description="Helical" evidence="9">
    <location>
        <begin position="284"/>
        <end position="308"/>
    </location>
</feature>
<keyword evidence="7 9" id="KW-1133">Transmembrane helix</keyword>
<dbReference type="VEuPathDB" id="GiardiaDB:DHA2_14168"/>
<feature type="transmembrane region" description="Helical" evidence="9">
    <location>
        <begin position="246"/>
        <end position="263"/>
    </location>
</feature>
<evidence type="ECO:0000313" key="11">
    <source>
        <dbReference type="EMBL" id="ESU38405.1"/>
    </source>
</evidence>
<keyword evidence="6" id="KW-0029">Amino-acid transport</keyword>
<feature type="domain" description="Amino acid transporter transmembrane" evidence="10">
    <location>
        <begin position="62"/>
        <end position="448"/>
    </location>
</feature>
<dbReference type="PANTHER" id="PTHR22950">
    <property type="entry name" value="AMINO ACID TRANSPORTER"/>
    <property type="match status" value="1"/>
</dbReference>
<dbReference type="GO" id="GO:0015194">
    <property type="term" value="F:L-serine transmembrane transporter activity"/>
    <property type="evidence" value="ECO:0007669"/>
    <property type="project" value="TreeGrafter"/>
</dbReference>